<dbReference type="AlphaFoldDB" id="A0A1I0V0X5"/>
<dbReference type="EMBL" id="FOKI01000001">
    <property type="protein sequence ID" value="SFA69984.1"/>
    <property type="molecule type" value="Genomic_DNA"/>
</dbReference>
<gene>
    <name evidence="1" type="ORF">SAMN04488528_100178</name>
</gene>
<evidence type="ECO:0000313" key="1">
    <source>
        <dbReference type="EMBL" id="SFA69984.1"/>
    </source>
</evidence>
<dbReference type="Proteomes" id="UP000198619">
    <property type="component" value="Unassembled WGS sequence"/>
</dbReference>
<organism evidence="1 2">
    <name type="scientific">Clostridium frigidicarnis</name>
    <dbReference type="NCBI Taxonomy" id="84698"/>
    <lineage>
        <taxon>Bacteria</taxon>
        <taxon>Bacillati</taxon>
        <taxon>Bacillota</taxon>
        <taxon>Clostridia</taxon>
        <taxon>Eubacteriales</taxon>
        <taxon>Clostridiaceae</taxon>
        <taxon>Clostridium</taxon>
    </lineage>
</organism>
<dbReference type="RefSeq" id="WP_090037567.1">
    <property type="nucleotide sequence ID" value="NZ_FOKI01000001.1"/>
</dbReference>
<accession>A0A1I0V0X5</accession>
<name>A0A1I0V0X5_9CLOT</name>
<sequence>MIFLAQLKPINSKNSIVGYIHYDPFNDEYGLNESVDNLKKEGIIIDSIPKPSLIKNKVPELHVNPETNEVWYEYSEIPKSDEELTKDTIDNLQKDNALLLKENAKKDAMIESLNKDVADIYKVIGGNK</sequence>
<reference evidence="1 2" key="1">
    <citation type="submission" date="2016-10" db="EMBL/GenBank/DDBJ databases">
        <authorList>
            <person name="de Groot N.N."/>
        </authorList>
    </citation>
    <scope>NUCLEOTIDE SEQUENCE [LARGE SCALE GENOMIC DNA]</scope>
    <source>
        <strain evidence="1 2">DSM 12271</strain>
    </source>
</reference>
<evidence type="ECO:0000313" key="2">
    <source>
        <dbReference type="Proteomes" id="UP000198619"/>
    </source>
</evidence>
<protein>
    <submittedName>
        <fullName evidence="1">Uncharacterized protein</fullName>
    </submittedName>
</protein>
<dbReference type="STRING" id="84698.SAMN04488528_100178"/>
<dbReference type="OrthoDB" id="2476654at2"/>
<keyword evidence="2" id="KW-1185">Reference proteome</keyword>
<proteinExistence type="predicted"/>